<feature type="compositionally biased region" description="Low complexity" evidence="1">
    <location>
        <begin position="36"/>
        <end position="45"/>
    </location>
</feature>
<dbReference type="InParanoid" id="A0A0G4EXN1"/>
<accession>A0A0G4EXN1</accession>
<dbReference type="OrthoDB" id="285023at2759"/>
<proteinExistence type="predicted"/>
<sequence length="208" mass="22702">MAETNGSSSISTSNGTDAQHSHASNGHNPHHPPQHPSSSQSSSSHTTEDHPVAPPSPEEATSPSKLGVIRPLRTTDDNNNPSPQPQPPPAPVSGDTADSPQEWTDLTHAHHHPSNGHHPQLWKENGHHGLVTSVSVMPSMEAISPTYSEKMRRDARGQPISRGSKKHSIAFVDEVKQDCKVAEIHEVESFKEYNQEMYFQPRCGCCIQ</sequence>
<protein>
    <submittedName>
        <fullName evidence="2">Uncharacterized protein</fullName>
    </submittedName>
</protein>
<dbReference type="VEuPathDB" id="CryptoDB:Vbra_8414"/>
<evidence type="ECO:0000313" key="2">
    <source>
        <dbReference type="EMBL" id="CEM03583.1"/>
    </source>
</evidence>
<organism evidence="2 3">
    <name type="scientific">Vitrella brassicaformis (strain CCMP3155)</name>
    <dbReference type="NCBI Taxonomy" id="1169540"/>
    <lineage>
        <taxon>Eukaryota</taxon>
        <taxon>Sar</taxon>
        <taxon>Alveolata</taxon>
        <taxon>Colpodellida</taxon>
        <taxon>Vitrellaceae</taxon>
        <taxon>Vitrella</taxon>
    </lineage>
</organism>
<feature type="compositionally biased region" description="Polar residues" evidence="1">
    <location>
        <begin position="17"/>
        <end position="27"/>
    </location>
</feature>
<gene>
    <name evidence="2" type="ORF">Vbra_8414</name>
</gene>
<feature type="region of interest" description="Disordered" evidence="1">
    <location>
        <begin position="1"/>
        <end position="124"/>
    </location>
</feature>
<evidence type="ECO:0000256" key="1">
    <source>
        <dbReference type="SAM" id="MobiDB-lite"/>
    </source>
</evidence>
<dbReference type="AlphaFoldDB" id="A0A0G4EXN1"/>
<keyword evidence="3" id="KW-1185">Reference proteome</keyword>
<dbReference type="EMBL" id="CDMY01000345">
    <property type="protein sequence ID" value="CEM03583.1"/>
    <property type="molecule type" value="Genomic_DNA"/>
</dbReference>
<feature type="compositionally biased region" description="Low complexity" evidence="1">
    <location>
        <begin position="1"/>
        <end position="16"/>
    </location>
</feature>
<name>A0A0G4EXN1_VITBC</name>
<evidence type="ECO:0000313" key="3">
    <source>
        <dbReference type="Proteomes" id="UP000041254"/>
    </source>
</evidence>
<feature type="compositionally biased region" description="Pro residues" evidence="1">
    <location>
        <begin position="82"/>
        <end position="91"/>
    </location>
</feature>
<reference evidence="2 3" key="1">
    <citation type="submission" date="2014-11" db="EMBL/GenBank/DDBJ databases">
        <authorList>
            <person name="Zhu J."/>
            <person name="Qi W."/>
            <person name="Song R."/>
        </authorList>
    </citation>
    <scope>NUCLEOTIDE SEQUENCE [LARGE SCALE GENOMIC DNA]</scope>
</reference>
<dbReference type="Proteomes" id="UP000041254">
    <property type="component" value="Unassembled WGS sequence"/>
</dbReference>